<reference evidence="1 2" key="1">
    <citation type="submission" date="2019-08" db="EMBL/GenBank/DDBJ databases">
        <title>A chromosome-level genome assembly, high-density linkage maps, and genome scans reveal the genomic architecture of hybrid incompatibilities underlying speciation via character displacement in darters (Percidae: Etheostominae).</title>
        <authorList>
            <person name="Moran R.L."/>
            <person name="Catchen J.M."/>
            <person name="Fuller R.C."/>
        </authorList>
    </citation>
    <scope>NUCLEOTIDE SEQUENCE [LARGE SCALE GENOMIC DNA]</scope>
    <source>
        <strain evidence="1">EspeVRDwgs_2016</strain>
        <tissue evidence="1">Muscle</tissue>
    </source>
</reference>
<proteinExistence type="predicted"/>
<dbReference type="Proteomes" id="UP000327493">
    <property type="component" value="Chromosome 6"/>
</dbReference>
<dbReference type="AlphaFoldDB" id="A0A5J5DEP2"/>
<sequence length="36" mass="4007">MGSTPWKLSDNSGHFGFQVQLQKYVKTACAQKPIPL</sequence>
<accession>A0A5J5DEP2</accession>
<evidence type="ECO:0000313" key="1">
    <source>
        <dbReference type="EMBL" id="KAA8591757.1"/>
    </source>
</evidence>
<comment type="caution">
    <text evidence="1">The sequence shown here is derived from an EMBL/GenBank/DDBJ whole genome shotgun (WGS) entry which is preliminary data.</text>
</comment>
<evidence type="ECO:0000313" key="2">
    <source>
        <dbReference type="Proteomes" id="UP000327493"/>
    </source>
</evidence>
<gene>
    <name evidence="1" type="ORF">FQN60_017131</name>
</gene>
<organism evidence="1 2">
    <name type="scientific">Etheostoma spectabile</name>
    <name type="common">orangethroat darter</name>
    <dbReference type="NCBI Taxonomy" id="54343"/>
    <lineage>
        <taxon>Eukaryota</taxon>
        <taxon>Metazoa</taxon>
        <taxon>Chordata</taxon>
        <taxon>Craniata</taxon>
        <taxon>Vertebrata</taxon>
        <taxon>Euteleostomi</taxon>
        <taxon>Actinopterygii</taxon>
        <taxon>Neopterygii</taxon>
        <taxon>Teleostei</taxon>
        <taxon>Neoteleostei</taxon>
        <taxon>Acanthomorphata</taxon>
        <taxon>Eupercaria</taxon>
        <taxon>Perciformes</taxon>
        <taxon>Percoidei</taxon>
        <taxon>Percidae</taxon>
        <taxon>Etheostomatinae</taxon>
        <taxon>Etheostoma</taxon>
    </lineage>
</organism>
<name>A0A5J5DEP2_9PERO</name>
<protein>
    <submittedName>
        <fullName evidence="1">Uncharacterized protein</fullName>
    </submittedName>
</protein>
<keyword evidence="2" id="KW-1185">Reference proteome</keyword>
<dbReference type="EMBL" id="VOFY01000006">
    <property type="protein sequence ID" value="KAA8591757.1"/>
    <property type="molecule type" value="Genomic_DNA"/>
</dbReference>